<dbReference type="EMBL" id="CP003191">
    <property type="protein sequence ID" value="AEW22578.1"/>
    <property type="molecule type" value="Genomic_DNA"/>
</dbReference>
<dbReference type="AlphaFoldDB" id="G8UM27"/>
<name>G8UM27_TANFA</name>
<reference evidence="2" key="1">
    <citation type="submission" date="2011-12" db="EMBL/GenBank/DDBJ databases">
        <title>Complete sequence of Tannerella forsythia ATCC 43037.</title>
        <authorList>
            <person name="Dewhirst F."/>
            <person name="Tanner A."/>
            <person name="Izard J."/>
            <person name="Brinkac L."/>
            <person name="Durkin A.S."/>
            <person name="Hostetler J."/>
            <person name="Shetty J."/>
            <person name="Torralba M."/>
            <person name="Gill S."/>
            <person name="Nelson K."/>
        </authorList>
    </citation>
    <scope>NUCLEOTIDE SEQUENCE [LARGE SCALE GENOMIC DNA]</scope>
    <source>
        <strain evidence="2">ATCC 43037 / JCM 10827 / CCUG 33226 / KCTC 5666 / FDC 338</strain>
    </source>
</reference>
<keyword evidence="2" id="KW-1185">Reference proteome</keyword>
<dbReference type="STRING" id="203275.BFO_1584"/>
<evidence type="ECO:0000313" key="2">
    <source>
        <dbReference type="Proteomes" id="UP000005436"/>
    </source>
</evidence>
<dbReference type="HOGENOM" id="CLU_191601_0_0_10"/>
<sequence length="79" mass="9101">MHIKAGNCSSSVHNYFFKFFPSKIVKLWLRTRKGGDRKQSVGLVFLSDRCKISRILSKFAVSNSLVFNADFKQKRNKTS</sequence>
<dbReference type="PATRIC" id="fig|203275.8.peg.1434"/>
<dbReference type="KEGG" id="tfo:BFO_1584"/>
<gene>
    <name evidence="1" type="ordered locus">BFO_1584</name>
</gene>
<evidence type="ECO:0000313" key="1">
    <source>
        <dbReference type="EMBL" id="AEW22578.1"/>
    </source>
</evidence>
<organism evidence="1 2">
    <name type="scientific">Tannerella forsythia (strain ATCC 43037 / JCM 10827 / CCUG 21028 A / KCTC 5666 / FDC 338)</name>
    <name type="common">Bacteroides forsythus</name>
    <dbReference type="NCBI Taxonomy" id="203275"/>
    <lineage>
        <taxon>Bacteria</taxon>
        <taxon>Pseudomonadati</taxon>
        <taxon>Bacteroidota</taxon>
        <taxon>Bacteroidia</taxon>
        <taxon>Bacteroidales</taxon>
        <taxon>Tannerellaceae</taxon>
        <taxon>Tannerella</taxon>
    </lineage>
</organism>
<protein>
    <submittedName>
        <fullName evidence="1">Uncharacterized protein</fullName>
    </submittedName>
</protein>
<dbReference type="Proteomes" id="UP000005436">
    <property type="component" value="Chromosome"/>
</dbReference>
<proteinExistence type="predicted"/>
<accession>G8UM27</accession>